<dbReference type="EMBL" id="HG739136">
    <property type="protein sequence ID" value="CDP11201.1"/>
    <property type="molecule type" value="Genomic_DNA"/>
</dbReference>
<keyword evidence="2" id="KW-0433">Leucine-rich repeat</keyword>
<evidence type="ECO:0008006" key="9">
    <source>
        <dbReference type="Google" id="ProtNLM"/>
    </source>
</evidence>
<evidence type="ECO:0000256" key="6">
    <source>
        <dbReference type="ARBA" id="ARBA00023180"/>
    </source>
</evidence>
<evidence type="ECO:0000256" key="3">
    <source>
        <dbReference type="ARBA" id="ARBA00022729"/>
    </source>
</evidence>
<evidence type="ECO:0000256" key="5">
    <source>
        <dbReference type="ARBA" id="ARBA00023136"/>
    </source>
</evidence>
<dbReference type="AlphaFoldDB" id="A0A068US31"/>
<dbReference type="Proteomes" id="UP000295252">
    <property type="component" value="Chromosome V"/>
</dbReference>
<dbReference type="STRING" id="49390.A0A068US31"/>
<dbReference type="SUPFAM" id="SSF52058">
    <property type="entry name" value="L domain-like"/>
    <property type="match status" value="1"/>
</dbReference>
<evidence type="ECO:0000256" key="4">
    <source>
        <dbReference type="ARBA" id="ARBA00022737"/>
    </source>
</evidence>
<evidence type="ECO:0000313" key="8">
    <source>
        <dbReference type="Proteomes" id="UP000295252"/>
    </source>
</evidence>
<dbReference type="Gramene" id="CDP11201">
    <property type="protein sequence ID" value="CDP11201"/>
    <property type="gene ID" value="GSCOC_T00033297001"/>
</dbReference>
<dbReference type="FunFam" id="3.80.10.10:FF:000041">
    <property type="entry name" value="LRR receptor-like serine/threonine-protein kinase ERECTA"/>
    <property type="match status" value="1"/>
</dbReference>
<dbReference type="InterPro" id="IPR032675">
    <property type="entry name" value="LRR_dom_sf"/>
</dbReference>
<keyword evidence="5" id="KW-0472">Membrane</keyword>
<protein>
    <recommendedName>
        <fullName evidence="9">Leucine-rich repeat-containing N-terminal plant-type domain-containing protein</fullName>
    </recommendedName>
</protein>
<keyword evidence="4" id="KW-0677">Repeat</keyword>
<dbReference type="InParanoid" id="A0A068US31"/>
<proteinExistence type="predicted"/>
<keyword evidence="6" id="KW-0325">Glycoprotein</keyword>
<dbReference type="InterPro" id="IPR001611">
    <property type="entry name" value="Leu-rich_rpt"/>
</dbReference>
<dbReference type="Gene3D" id="3.80.10.10">
    <property type="entry name" value="Ribonuclease Inhibitor"/>
    <property type="match status" value="1"/>
</dbReference>
<dbReference type="PANTHER" id="PTHR48057:SF7">
    <property type="entry name" value="LEUCINE-RICH REPEAT SERINE_THREONINE-PROTEIN KINASE 1"/>
    <property type="match status" value="1"/>
</dbReference>
<evidence type="ECO:0000256" key="2">
    <source>
        <dbReference type="ARBA" id="ARBA00022614"/>
    </source>
</evidence>
<accession>A0A068US31</accession>
<dbReference type="GO" id="GO:0016020">
    <property type="term" value="C:membrane"/>
    <property type="evidence" value="ECO:0007669"/>
    <property type="project" value="UniProtKB-SubCell"/>
</dbReference>
<organism evidence="7 8">
    <name type="scientific">Coffea canephora</name>
    <name type="common">Robusta coffee</name>
    <dbReference type="NCBI Taxonomy" id="49390"/>
    <lineage>
        <taxon>Eukaryota</taxon>
        <taxon>Viridiplantae</taxon>
        <taxon>Streptophyta</taxon>
        <taxon>Embryophyta</taxon>
        <taxon>Tracheophyta</taxon>
        <taxon>Spermatophyta</taxon>
        <taxon>Magnoliopsida</taxon>
        <taxon>eudicotyledons</taxon>
        <taxon>Gunneridae</taxon>
        <taxon>Pentapetalae</taxon>
        <taxon>asterids</taxon>
        <taxon>lamiids</taxon>
        <taxon>Gentianales</taxon>
        <taxon>Rubiaceae</taxon>
        <taxon>Ixoroideae</taxon>
        <taxon>Gardenieae complex</taxon>
        <taxon>Bertiereae - Coffeeae clade</taxon>
        <taxon>Coffeeae</taxon>
        <taxon>Coffea</taxon>
    </lineage>
</organism>
<dbReference type="InterPro" id="IPR052595">
    <property type="entry name" value="LRRC69/RLP"/>
</dbReference>
<comment type="subcellular location">
    <subcellularLocation>
        <location evidence="1">Membrane</location>
    </subcellularLocation>
</comment>
<keyword evidence="8" id="KW-1185">Reference proteome</keyword>
<dbReference type="PhylomeDB" id="A0A068US31"/>
<name>A0A068US31_COFCA</name>
<dbReference type="Pfam" id="PF00560">
    <property type="entry name" value="LRR_1"/>
    <property type="match status" value="2"/>
</dbReference>
<keyword evidence="3" id="KW-0732">Signal</keyword>
<evidence type="ECO:0000313" key="7">
    <source>
        <dbReference type="EMBL" id="CDP11201.1"/>
    </source>
</evidence>
<sequence>MLSQFDISKWIGVCSKLKVASRIFPFLSLLNLEYPNLGVNQFFGGIPHQMGILSKLIYIDFSVNELSQEIRALISDNPLNKQAWNNLDSNFSSIPIPPEIGTTYGIVNVYLQYNNLIGPIPATFDNLDRLFLVLSQNYLAGSIPKSLGNLTNLMHLYLFDNQHSGSIPKNLGDLKFLVDMELGKNQLNMVPILF</sequence>
<reference evidence="8" key="1">
    <citation type="journal article" date="2014" name="Science">
        <title>The coffee genome provides insight into the convergent evolution of caffeine biosynthesis.</title>
        <authorList>
            <person name="Denoeud F."/>
            <person name="Carretero-Paulet L."/>
            <person name="Dereeper A."/>
            <person name="Droc G."/>
            <person name="Guyot R."/>
            <person name="Pietrella M."/>
            <person name="Zheng C."/>
            <person name="Alberti A."/>
            <person name="Anthony F."/>
            <person name="Aprea G."/>
            <person name="Aury J.M."/>
            <person name="Bento P."/>
            <person name="Bernard M."/>
            <person name="Bocs S."/>
            <person name="Campa C."/>
            <person name="Cenci A."/>
            <person name="Combes M.C."/>
            <person name="Crouzillat D."/>
            <person name="Da Silva C."/>
            <person name="Daddiego L."/>
            <person name="De Bellis F."/>
            <person name="Dussert S."/>
            <person name="Garsmeur O."/>
            <person name="Gayraud T."/>
            <person name="Guignon V."/>
            <person name="Jahn K."/>
            <person name="Jamilloux V."/>
            <person name="Joet T."/>
            <person name="Labadie K."/>
            <person name="Lan T."/>
            <person name="Leclercq J."/>
            <person name="Lepelley M."/>
            <person name="Leroy T."/>
            <person name="Li L.T."/>
            <person name="Librado P."/>
            <person name="Lopez L."/>
            <person name="Munoz A."/>
            <person name="Noel B."/>
            <person name="Pallavicini A."/>
            <person name="Perrotta G."/>
            <person name="Poncet V."/>
            <person name="Pot D."/>
            <person name="Priyono X."/>
            <person name="Rigoreau M."/>
            <person name="Rouard M."/>
            <person name="Rozas J."/>
            <person name="Tranchant-Dubreuil C."/>
            <person name="VanBuren R."/>
            <person name="Zhang Q."/>
            <person name="Andrade A.C."/>
            <person name="Argout X."/>
            <person name="Bertrand B."/>
            <person name="de Kochko A."/>
            <person name="Graziosi G."/>
            <person name="Henry R.J."/>
            <person name="Jayarama X."/>
            <person name="Ming R."/>
            <person name="Nagai C."/>
            <person name="Rounsley S."/>
            <person name="Sankoff D."/>
            <person name="Giuliano G."/>
            <person name="Albert V.A."/>
            <person name="Wincker P."/>
            <person name="Lashermes P."/>
        </authorList>
    </citation>
    <scope>NUCLEOTIDE SEQUENCE [LARGE SCALE GENOMIC DNA]</scope>
    <source>
        <strain evidence="8">cv. DH200-94</strain>
    </source>
</reference>
<gene>
    <name evidence="7" type="ORF">GSCOC_T00033297001</name>
</gene>
<evidence type="ECO:0000256" key="1">
    <source>
        <dbReference type="ARBA" id="ARBA00004370"/>
    </source>
</evidence>
<dbReference type="PANTHER" id="PTHR48057">
    <property type="entry name" value="LEUCINE-RICH REPEAT SERINE/THREONINE-PROTEIN KINASE 1"/>
    <property type="match status" value="1"/>
</dbReference>